<feature type="compositionally biased region" description="Basic and acidic residues" evidence="1">
    <location>
        <begin position="47"/>
        <end position="56"/>
    </location>
</feature>
<accession>A0A7R5K1P8</accession>
<feature type="compositionally biased region" description="Low complexity" evidence="1">
    <location>
        <begin position="18"/>
        <end position="30"/>
    </location>
</feature>
<organism evidence="3 4">
    <name type="scientific">Pipra filicauda</name>
    <name type="common">Wire-tailed manakin</name>
    <dbReference type="NCBI Taxonomy" id="649802"/>
    <lineage>
        <taxon>Eukaryota</taxon>
        <taxon>Metazoa</taxon>
        <taxon>Chordata</taxon>
        <taxon>Craniata</taxon>
        <taxon>Vertebrata</taxon>
        <taxon>Euteleostomi</taxon>
        <taxon>Archelosauria</taxon>
        <taxon>Archosauria</taxon>
        <taxon>Dinosauria</taxon>
        <taxon>Saurischia</taxon>
        <taxon>Theropoda</taxon>
        <taxon>Coelurosauria</taxon>
        <taxon>Aves</taxon>
        <taxon>Neognathae</taxon>
        <taxon>Neoaves</taxon>
        <taxon>Telluraves</taxon>
        <taxon>Australaves</taxon>
        <taxon>Passeriformes</taxon>
        <taxon>Pipridae</taxon>
        <taxon>Pipra</taxon>
    </lineage>
</organism>
<dbReference type="GeneID" id="113984436"/>
<protein>
    <submittedName>
        <fullName evidence="4">Signal-induced proliferation-associated 1-like protein 3</fullName>
    </submittedName>
</protein>
<feature type="domain" description="Signal-induced proliferation-associated 1-like protein C-terminal" evidence="2">
    <location>
        <begin position="253"/>
        <end position="297"/>
    </location>
</feature>
<gene>
    <name evidence="4" type="primary">LOC113984436</name>
</gene>
<feature type="compositionally biased region" description="Low complexity" evidence="1">
    <location>
        <begin position="95"/>
        <end position="110"/>
    </location>
</feature>
<dbReference type="AlphaFoldDB" id="A0A7R5K1P8"/>
<evidence type="ECO:0000313" key="4">
    <source>
        <dbReference type="RefSeq" id="XP_039234961.1"/>
    </source>
</evidence>
<keyword evidence="3" id="KW-1185">Reference proteome</keyword>
<name>A0A7R5K1P8_9PASS</name>
<sequence length="302" mass="31662">MRGAIPVFPRRRYGAPGHSGHSGHSSGHSGHSSHDDSSSGGLSSHEGTMERHKAEPLWHVPAQPRLPGGKRPGRQEPGGKDSPNRHSKAGEPPYSSHSSTTTLSSTASSGHSDERWFDPPELDPEPDPGARGGGSSDSGIDALPKPPSRAGPPPPPRDKIPKSASGGADSKREPSPPPPPPAGKSCSRQKTGNAGAAPDPACKPSSSPRPPPPSAAPQISTSGPKSFFSRSPGGGKGTTPAWKRPQEPPEPKKQVNVFGQPRLRASLRDLRSPRRATKSSIEDDLKRLILMDSEGPEPDNHH</sequence>
<feature type="compositionally biased region" description="Pro residues" evidence="1">
    <location>
        <begin position="144"/>
        <end position="155"/>
    </location>
</feature>
<dbReference type="InterPro" id="IPR021818">
    <property type="entry name" value="SIPA1L_C"/>
</dbReference>
<evidence type="ECO:0000259" key="2">
    <source>
        <dbReference type="Pfam" id="PF11881"/>
    </source>
</evidence>
<dbReference type="InParanoid" id="A0A7R5K1P8"/>
<dbReference type="RefSeq" id="XP_039234961.1">
    <property type="nucleotide sequence ID" value="XM_039379027.1"/>
</dbReference>
<evidence type="ECO:0000256" key="1">
    <source>
        <dbReference type="SAM" id="MobiDB-lite"/>
    </source>
</evidence>
<feature type="compositionally biased region" description="Basic and acidic residues" evidence="1">
    <location>
        <begin position="244"/>
        <end position="253"/>
    </location>
</feature>
<evidence type="ECO:0000313" key="3">
    <source>
        <dbReference type="Proteomes" id="UP000504627"/>
    </source>
</evidence>
<proteinExistence type="predicted"/>
<dbReference type="Proteomes" id="UP000504627">
    <property type="component" value="Unplaced"/>
</dbReference>
<reference evidence="4" key="1">
    <citation type="submission" date="2025-08" db="UniProtKB">
        <authorList>
            <consortium name="RefSeq"/>
        </authorList>
    </citation>
    <scope>IDENTIFICATION</scope>
    <source>
        <tissue evidence="4">Muscle</tissue>
    </source>
</reference>
<feature type="compositionally biased region" description="Basic and acidic residues" evidence="1">
    <location>
        <begin position="73"/>
        <end position="84"/>
    </location>
</feature>
<dbReference type="Pfam" id="PF11881">
    <property type="entry name" value="SPAR_C"/>
    <property type="match status" value="1"/>
</dbReference>
<feature type="non-terminal residue" evidence="4">
    <location>
        <position position="302"/>
    </location>
</feature>
<feature type="region of interest" description="Disordered" evidence="1">
    <location>
        <begin position="1"/>
        <end position="302"/>
    </location>
</feature>
<feature type="compositionally biased region" description="Basic and acidic residues" evidence="1">
    <location>
        <begin position="280"/>
        <end position="289"/>
    </location>
</feature>